<evidence type="ECO:0000313" key="2">
    <source>
        <dbReference type="EMBL" id="KAJ6640757.1"/>
    </source>
</evidence>
<dbReference type="Pfam" id="PF04724">
    <property type="entry name" value="Glyco_transf_17"/>
    <property type="match status" value="1"/>
</dbReference>
<accession>A0A9Q0N0K8</accession>
<dbReference type="GO" id="GO:0003830">
    <property type="term" value="F:beta-1,4-mannosylglycoprotein 4-beta-N-acetylglucosaminyltransferase activity"/>
    <property type="evidence" value="ECO:0007669"/>
    <property type="project" value="InterPro"/>
</dbReference>
<protein>
    <submittedName>
        <fullName evidence="2">Uncharacterized protein</fullName>
    </submittedName>
</protein>
<feature type="region of interest" description="Disordered" evidence="1">
    <location>
        <begin position="1"/>
        <end position="43"/>
    </location>
</feature>
<dbReference type="GO" id="GO:0006044">
    <property type="term" value="P:N-acetylglucosamine metabolic process"/>
    <property type="evidence" value="ECO:0007669"/>
    <property type="project" value="TreeGrafter"/>
</dbReference>
<dbReference type="EMBL" id="WJQU01000002">
    <property type="protein sequence ID" value="KAJ6640757.1"/>
    <property type="molecule type" value="Genomic_DNA"/>
</dbReference>
<dbReference type="PANTHER" id="PTHR12224:SF0">
    <property type="entry name" value="BETA-1,4-MANNOSYL-GLYCOPROTEIN 4-BETA-N-ACETYLGLUCOSAMINYLTRANSFERASE"/>
    <property type="match status" value="1"/>
</dbReference>
<feature type="region of interest" description="Disordered" evidence="1">
    <location>
        <begin position="200"/>
        <end position="231"/>
    </location>
</feature>
<dbReference type="InterPro" id="IPR006813">
    <property type="entry name" value="Glyco_trans_17"/>
</dbReference>
<dbReference type="GO" id="GO:0016020">
    <property type="term" value="C:membrane"/>
    <property type="evidence" value="ECO:0007669"/>
    <property type="project" value="InterPro"/>
</dbReference>
<keyword evidence="3" id="KW-1185">Reference proteome</keyword>
<feature type="region of interest" description="Disordered" evidence="1">
    <location>
        <begin position="151"/>
        <end position="187"/>
    </location>
</feature>
<proteinExistence type="predicted"/>
<dbReference type="AlphaFoldDB" id="A0A9Q0N0K8"/>
<name>A0A9Q0N0K8_9DIPT</name>
<organism evidence="2 3">
    <name type="scientific">Pseudolycoriella hygida</name>
    <dbReference type="NCBI Taxonomy" id="35572"/>
    <lineage>
        <taxon>Eukaryota</taxon>
        <taxon>Metazoa</taxon>
        <taxon>Ecdysozoa</taxon>
        <taxon>Arthropoda</taxon>
        <taxon>Hexapoda</taxon>
        <taxon>Insecta</taxon>
        <taxon>Pterygota</taxon>
        <taxon>Neoptera</taxon>
        <taxon>Endopterygota</taxon>
        <taxon>Diptera</taxon>
        <taxon>Nematocera</taxon>
        <taxon>Sciaroidea</taxon>
        <taxon>Sciaridae</taxon>
        <taxon>Pseudolycoriella</taxon>
    </lineage>
</organism>
<evidence type="ECO:0000256" key="1">
    <source>
        <dbReference type="SAM" id="MobiDB-lite"/>
    </source>
</evidence>
<gene>
    <name evidence="2" type="ORF">Bhyg_05689</name>
</gene>
<sequence>MFSFRNTLPMNERENGKENEKQYPTTPTNQFTNGSNGFTSNSNATAFSTVAAKESKPRKHQRDKNLSKLAAMSRRLETSSNMLNEIDRIGGIGTTPFIPNLYQHHLPEHQHNPINFNQTNSRFHDESSPSNAISNWHAADQSTPTYNRMIGPFGTRPHHRKKNLTPEPQVSPTPHSIRPPSQPNTTKDYQKIANGVLESDFIPSKKRRKNKPDNEDSLSSREELQNITPLPGFQQAFGSTEIGRFSEVFFNAPESPFELRKTGLNLLICFTFIVALYYLISSNSVRDQRSSTLKRGPSSPIARTELQISLPLMNNIHTENQTAIRSFKEIFLAFPWKEFEEAAARNLKPQRQKYTKLFIDELSYFIELEPLVPINVKCLPPPLPLFDDINCSLYPLAFNGVKRNDSLKIGALLQFGFDVDVLEIHMNELYGVVDIFFIIESSHAHYGNIKKPLIWEHVQRQQRFLKFPVVHFVIDDAESLQANDKRWSMEQLQERQRWKKFLDWNEQTKYFRDEDVIGFGDADEIPNRMKLNMFKYCEMKQMSVDFGIWFPFGRINQTYKSDFPVRGHPFTLGDPTYYTLASAKAIAAKKQGSYPSRNRGHSINYMLGGMHMTHYGYLPYQLIKYSTASESNLETLHDVQKLSKYLKAGDVITMEVDFAEIPTKLKNRIKQVDLSNNEMKEICILPWFYDCNRSRYPVWEGGHDTRLGEISNTTMEAEASGFT</sequence>
<dbReference type="PANTHER" id="PTHR12224">
    <property type="entry name" value="BETA-1,4-MANNOSYL-GLYCOPROTEIN BETA-1,4-N-ACETYLGLUCOSAMINYL-TRANSFERASE"/>
    <property type="match status" value="1"/>
</dbReference>
<feature type="compositionally biased region" description="Basic and acidic residues" evidence="1">
    <location>
        <begin position="11"/>
        <end position="21"/>
    </location>
</feature>
<feature type="compositionally biased region" description="Basic and acidic residues" evidence="1">
    <location>
        <begin position="211"/>
        <end position="224"/>
    </location>
</feature>
<reference evidence="2" key="1">
    <citation type="submission" date="2022-07" db="EMBL/GenBank/DDBJ databases">
        <authorList>
            <person name="Trinca V."/>
            <person name="Uliana J.V.C."/>
            <person name="Torres T.T."/>
            <person name="Ward R.J."/>
            <person name="Monesi N."/>
        </authorList>
    </citation>
    <scope>NUCLEOTIDE SEQUENCE</scope>
    <source>
        <strain evidence="2">HSMRA1968</strain>
        <tissue evidence="2">Whole embryos</tissue>
    </source>
</reference>
<evidence type="ECO:0000313" key="3">
    <source>
        <dbReference type="Proteomes" id="UP001151699"/>
    </source>
</evidence>
<dbReference type="Proteomes" id="UP001151699">
    <property type="component" value="Chromosome B"/>
</dbReference>
<feature type="compositionally biased region" description="Low complexity" evidence="1">
    <location>
        <begin position="31"/>
        <end position="43"/>
    </location>
</feature>
<comment type="caution">
    <text evidence="2">The sequence shown here is derived from an EMBL/GenBank/DDBJ whole genome shotgun (WGS) entry which is preliminary data.</text>
</comment>
<dbReference type="OrthoDB" id="6474464at2759"/>